<comment type="caution">
    <text evidence="2">The sequence shown here is derived from an EMBL/GenBank/DDBJ whole genome shotgun (WGS) entry which is preliminary data.</text>
</comment>
<evidence type="ECO:0000313" key="2">
    <source>
        <dbReference type="EMBL" id="KAK9807937.1"/>
    </source>
</evidence>
<feature type="compositionally biased region" description="Basic residues" evidence="1">
    <location>
        <begin position="66"/>
        <end position="82"/>
    </location>
</feature>
<sequence>MGKKRTKEPGKGPLDDQGDAAMEFTDPVAAPPETGALVQEPTEQPVSKQGRKSHRPAALSSLQRPMKFKRGQGTKAQRKRKLQKLDKAISHAEVSHSKGFKRSSNSEHRKNSKTLWKT</sequence>
<dbReference type="Proteomes" id="UP001465755">
    <property type="component" value="Unassembled WGS sequence"/>
</dbReference>
<proteinExistence type="predicted"/>
<name>A0AAW1PH57_9CHLO</name>
<accession>A0AAW1PH57</accession>
<dbReference type="EMBL" id="JALJOQ010000029">
    <property type="protein sequence ID" value="KAK9807937.1"/>
    <property type="molecule type" value="Genomic_DNA"/>
</dbReference>
<protein>
    <submittedName>
        <fullName evidence="2">Uncharacterized protein</fullName>
    </submittedName>
</protein>
<organism evidence="2 3">
    <name type="scientific">Symbiochloris irregularis</name>
    <dbReference type="NCBI Taxonomy" id="706552"/>
    <lineage>
        <taxon>Eukaryota</taxon>
        <taxon>Viridiplantae</taxon>
        <taxon>Chlorophyta</taxon>
        <taxon>core chlorophytes</taxon>
        <taxon>Trebouxiophyceae</taxon>
        <taxon>Trebouxiales</taxon>
        <taxon>Trebouxiaceae</taxon>
        <taxon>Symbiochloris</taxon>
    </lineage>
</organism>
<feature type="region of interest" description="Disordered" evidence="1">
    <location>
        <begin position="1"/>
        <end position="118"/>
    </location>
</feature>
<evidence type="ECO:0000313" key="3">
    <source>
        <dbReference type="Proteomes" id="UP001465755"/>
    </source>
</evidence>
<gene>
    <name evidence="2" type="ORF">WJX73_004914</name>
</gene>
<reference evidence="2 3" key="1">
    <citation type="journal article" date="2024" name="Nat. Commun.">
        <title>Phylogenomics reveals the evolutionary origins of lichenization in chlorophyte algae.</title>
        <authorList>
            <person name="Puginier C."/>
            <person name="Libourel C."/>
            <person name="Otte J."/>
            <person name="Skaloud P."/>
            <person name="Haon M."/>
            <person name="Grisel S."/>
            <person name="Petersen M."/>
            <person name="Berrin J.G."/>
            <person name="Delaux P.M."/>
            <person name="Dal Grande F."/>
            <person name="Keller J."/>
        </authorList>
    </citation>
    <scope>NUCLEOTIDE SEQUENCE [LARGE SCALE GENOMIC DNA]</scope>
    <source>
        <strain evidence="2 3">SAG 2036</strain>
    </source>
</reference>
<keyword evidence="3" id="KW-1185">Reference proteome</keyword>
<evidence type="ECO:0000256" key="1">
    <source>
        <dbReference type="SAM" id="MobiDB-lite"/>
    </source>
</evidence>
<feature type="compositionally biased region" description="Basic and acidic residues" evidence="1">
    <location>
        <begin position="83"/>
        <end position="96"/>
    </location>
</feature>
<dbReference type="AlphaFoldDB" id="A0AAW1PH57"/>